<protein>
    <submittedName>
        <fullName evidence="2">Uncharacterized protein</fullName>
    </submittedName>
</protein>
<sequence>MLQQPPNRHRRVSMSSIEVPMCADTAPILAVTINQAEAQTQNISHQIMPNIATATSKDIPCRNDEHTTDDHMQHPKGRDSPKKPIRHDTSINENTRKANVKDRAENNPLYKNDTAIHAPIDDKSEEGNNVDQVKKSFLCMAQAATTTQSQ</sequence>
<feature type="compositionally biased region" description="Basic and acidic residues" evidence="1">
    <location>
        <begin position="59"/>
        <end position="105"/>
    </location>
</feature>
<evidence type="ECO:0000256" key="1">
    <source>
        <dbReference type="SAM" id="MobiDB-lite"/>
    </source>
</evidence>
<proteinExistence type="predicted"/>
<dbReference type="EMBL" id="JAIWYP010000011">
    <property type="protein sequence ID" value="KAH3739498.1"/>
    <property type="molecule type" value="Genomic_DNA"/>
</dbReference>
<reference evidence="2" key="2">
    <citation type="submission" date="2020-11" db="EMBL/GenBank/DDBJ databases">
        <authorList>
            <person name="McCartney M.A."/>
            <person name="Auch B."/>
            <person name="Kono T."/>
            <person name="Mallez S."/>
            <person name="Becker A."/>
            <person name="Gohl D.M."/>
            <person name="Silverstein K.A.T."/>
            <person name="Koren S."/>
            <person name="Bechman K.B."/>
            <person name="Herman A."/>
            <person name="Abrahante J.E."/>
            <person name="Garbe J."/>
        </authorList>
    </citation>
    <scope>NUCLEOTIDE SEQUENCE</scope>
    <source>
        <strain evidence="2">Duluth1</strain>
        <tissue evidence="2">Whole animal</tissue>
    </source>
</reference>
<dbReference type="AlphaFoldDB" id="A0A9D4D5N5"/>
<gene>
    <name evidence="2" type="ORF">DPMN_046150</name>
</gene>
<accession>A0A9D4D5N5</accession>
<evidence type="ECO:0000313" key="3">
    <source>
        <dbReference type="Proteomes" id="UP000828390"/>
    </source>
</evidence>
<evidence type="ECO:0000313" key="2">
    <source>
        <dbReference type="EMBL" id="KAH3739498.1"/>
    </source>
</evidence>
<dbReference type="Proteomes" id="UP000828390">
    <property type="component" value="Unassembled WGS sequence"/>
</dbReference>
<organism evidence="2 3">
    <name type="scientific">Dreissena polymorpha</name>
    <name type="common">Zebra mussel</name>
    <name type="synonym">Mytilus polymorpha</name>
    <dbReference type="NCBI Taxonomy" id="45954"/>
    <lineage>
        <taxon>Eukaryota</taxon>
        <taxon>Metazoa</taxon>
        <taxon>Spiralia</taxon>
        <taxon>Lophotrochozoa</taxon>
        <taxon>Mollusca</taxon>
        <taxon>Bivalvia</taxon>
        <taxon>Autobranchia</taxon>
        <taxon>Heteroconchia</taxon>
        <taxon>Euheterodonta</taxon>
        <taxon>Imparidentia</taxon>
        <taxon>Neoheterodontei</taxon>
        <taxon>Myida</taxon>
        <taxon>Dreissenoidea</taxon>
        <taxon>Dreissenidae</taxon>
        <taxon>Dreissena</taxon>
    </lineage>
</organism>
<name>A0A9D4D5N5_DREPO</name>
<keyword evidence="3" id="KW-1185">Reference proteome</keyword>
<reference evidence="2" key="1">
    <citation type="journal article" date="2019" name="bioRxiv">
        <title>The Genome of the Zebra Mussel, Dreissena polymorpha: A Resource for Invasive Species Research.</title>
        <authorList>
            <person name="McCartney M.A."/>
            <person name="Auch B."/>
            <person name="Kono T."/>
            <person name="Mallez S."/>
            <person name="Zhang Y."/>
            <person name="Obille A."/>
            <person name="Becker A."/>
            <person name="Abrahante J.E."/>
            <person name="Garbe J."/>
            <person name="Badalamenti J.P."/>
            <person name="Herman A."/>
            <person name="Mangelson H."/>
            <person name="Liachko I."/>
            <person name="Sullivan S."/>
            <person name="Sone E.D."/>
            <person name="Koren S."/>
            <person name="Silverstein K.A.T."/>
            <person name="Beckman K.B."/>
            <person name="Gohl D.M."/>
        </authorList>
    </citation>
    <scope>NUCLEOTIDE SEQUENCE</scope>
    <source>
        <strain evidence="2">Duluth1</strain>
        <tissue evidence="2">Whole animal</tissue>
    </source>
</reference>
<comment type="caution">
    <text evidence="2">The sequence shown here is derived from an EMBL/GenBank/DDBJ whole genome shotgun (WGS) entry which is preliminary data.</text>
</comment>
<feature type="region of interest" description="Disordered" evidence="1">
    <location>
        <begin position="57"/>
        <end position="129"/>
    </location>
</feature>